<dbReference type="EMBL" id="DF237667">
    <property type="protein sequence ID" value="GAQ91043.1"/>
    <property type="molecule type" value="Genomic_DNA"/>
</dbReference>
<accession>A0A1Y1IJZ2</accession>
<keyword evidence="2" id="KW-1185">Reference proteome</keyword>
<name>A0A1Y1IJZ2_KLENI</name>
<protein>
    <submittedName>
        <fullName evidence="1">Uncharacterized protein</fullName>
    </submittedName>
</protein>
<sequence>MESYLYRIGDAGSVTGVGGRARARCLNPGTSSGCLDPHYTVQISSGLASQAFTFDFHGLANKVYCMVSDIALQLNVRMFGISQASKVIERKADLGDDCFVGTWMDAIGFIHANKNGARDNLTIELDHNKARNGAFPFRVAYNKEDLTEAMVSQEGAKWTSQDGGVALACSPDHASILSVDIKGVLSMDISAETEQEIIVDLPIYFVNFQLKNIATTPAVHGFLGQMYAPGAIKERLAMGTLEGFRHREYVEGTDEYEISELTATGCSFSRFGKAYTNASDLQSGTFSGLAMNRRLLKHVPSVNMEKPGSGSLPAGCHLANKKRLGAISISCATNER</sequence>
<dbReference type="OrthoDB" id="2012132at2759"/>
<gene>
    <name evidence="1" type="ORF">KFL_007180040</name>
</gene>
<dbReference type="Proteomes" id="UP000054558">
    <property type="component" value="Unassembled WGS sequence"/>
</dbReference>
<proteinExistence type="predicted"/>
<dbReference type="PANTHER" id="PTHR31656">
    <property type="entry name" value="ROOT CAP DOMAIN-CONTAINING PROTEIN"/>
    <property type="match status" value="1"/>
</dbReference>
<reference evidence="1 2" key="1">
    <citation type="journal article" date="2014" name="Nat. Commun.">
        <title>Klebsormidium flaccidum genome reveals primary factors for plant terrestrial adaptation.</title>
        <authorList>
            <person name="Hori K."/>
            <person name="Maruyama F."/>
            <person name="Fujisawa T."/>
            <person name="Togashi T."/>
            <person name="Yamamoto N."/>
            <person name="Seo M."/>
            <person name="Sato S."/>
            <person name="Yamada T."/>
            <person name="Mori H."/>
            <person name="Tajima N."/>
            <person name="Moriyama T."/>
            <person name="Ikeuchi M."/>
            <person name="Watanabe M."/>
            <person name="Wada H."/>
            <person name="Kobayashi K."/>
            <person name="Saito M."/>
            <person name="Masuda T."/>
            <person name="Sasaki-Sekimoto Y."/>
            <person name="Mashiguchi K."/>
            <person name="Awai K."/>
            <person name="Shimojima M."/>
            <person name="Masuda S."/>
            <person name="Iwai M."/>
            <person name="Nobusawa T."/>
            <person name="Narise T."/>
            <person name="Kondo S."/>
            <person name="Saito H."/>
            <person name="Sato R."/>
            <person name="Murakawa M."/>
            <person name="Ihara Y."/>
            <person name="Oshima-Yamada Y."/>
            <person name="Ohtaka K."/>
            <person name="Satoh M."/>
            <person name="Sonobe K."/>
            <person name="Ishii M."/>
            <person name="Ohtani R."/>
            <person name="Kanamori-Sato M."/>
            <person name="Honoki R."/>
            <person name="Miyazaki D."/>
            <person name="Mochizuki H."/>
            <person name="Umetsu J."/>
            <person name="Higashi K."/>
            <person name="Shibata D."/>
            <person name="Kamiya Y."/>
            <person name="Sato N."/>
            <person name="Nakamura Y."/>
            <person name="Tabata S."/>
            <person name="Ida S."/>
            <person name="Kurokawa K."/>
            <person name="Ohta H."/>
        </authorList>
    </citation>
    <scope>NUCLEOTIDE SEQUENCE [LARGE SCALE GENOMIC DNA]</scope>
    <source>
        <strain evidence="1 2">NIES-2285</strain>
    </source>
</reference>
<organism evidence="1 2">
    <name type="scientific">Klebsormidium nitens</name>
    <name type="common">Green alga</name>
    <name type="synonym">Ulothrix nitens</name>
    <dbReference type="NCBI Taxonomy" id="105231"/>
    <lineage>
        <taxon>Eukaryota</taxon>
        <taxon>Viridiplantae</taxon>
        <taxon>Streptophyta</taxon>
        <taxon>Klebsormidiophyceae</taxon>
        <taxon>Klebsormidiales</taxon>
        <taxon>Klebsormidiaceae</taxon>
        <taxon>Klebsormidium</taxon>
    </lineage>
</organism>
<dbReference type="AlphaFoldDB" id="A0A1Y1IJZ2"/>
<evidence type="ECO:0000313" key="2">
    <source>
        <dbReference type="Proteomes" id="UP000054558"/>
    </source>
</evidence>
<evidence type="ECO:0000313" key="1">
    <source>
        <dbReference type="EMBL" id="GAQ91043.1"/>
    </source>
</evidence>